<feature type="transmembrane region" description="Helical" evidence="6">
    <location>
        <begin position="397"/>
        <end position="419"/>
    </location>
</feature>
<evidence type="ECO:0000256" key="4">
    <source>
        <dbReference type="ARBA" id="ARBA00022989"/>
    </source>
</evidence>
<feature type="transmembrane region" description="Helical" evidence="6">
    <location>
        <begin position="301"/>
        <end position="323"/>
    </location>
</feature>
<keyword evidence="2" id="KW-1003">Cell membrane</keyword>
<reference evidence="7 8" key="1">
    <citation type="submission" date="2019-01" db="EMBL/GenBank/DDBJ databases">
        <authorList>
            <person name="Li J."/>
        </authorList>
    </citation>
    <scope>NUCLEOTIDE SEQUENCE [LARGE SCALE GENOMIC DNA]</scope>
    <source>
        <strain evidence="7 8">CCUG 35506</strain>
    </source>
</reference>
<feature type="transmembrane region" description="Helical" evidence="6">
    <location>
        <begin position="371"/>
        <end position="391"/>
    </location>
</feature>
<keyword evidence="3 6" id="KW-0812">Transmembrane</keyword>
<sequence length="430" mass="45361">MSDATELHGPFEEATGDSTGAGALPVLVATAIVGIAGYVITWLVPRIVGVAEYSIFAIFWAFTFLVAAGLSGIQQEVSRATRPRTSPSDADHGRAHAGRFAVTTAVIVFVVILGTAPLWVDVVFPSDGWTLVWPLATGAASYTLLAVLTGSLYGTTAWRPLFWVILIEGVLRLALIAAVLTLTHDHVWLAWAVAAPFAATVAIMWPATRRRLTGRTVLDVGYRQLVWNVARTIVAATAMGALVSGFPLLLSLAVPRADPQQFGLLVLAATLVRAPLIVVGMALQSYLVVLFRNRQDSFWKILMLLEGLVLVVGALLALLGWWLGPAVFGFLYPGEPEPSGALIATLVGSSALVGALCITAPAVLSRSRHIAFTAGWVVAAVVTIGCLLIPLPLEARTILALVAGPATGLAVHLGALLAARREREPEEAVA</sequence>
<dbReference type="PANTHER" id="PTHR30250">
    <property type="entry name" value="PST FAMILY PREDICTED COLANIC ACID TRANSPORTER"/>
    <property type="match status" value="1"/>
</dbReference>
<dbReference type="InterPro" id="IPR050833">
    <property type="entry name" value="Poly_Biosynth_Transport"/>
</dbReference>
<feature type="transmembrane region" description="Helical" evidence="6">
    <location>
        <begin position="262"/>
        <end position="289"/>
    </location>
</feature>
<evidence type="ECO:0000256" key="1">
    <source>
        <dbReference type="ARBA" id="ARBA00004651"/>
    </source>
</evidence>
<comment type="subcellular location">
    <subcellularLocation>
        <location evidence="1">Cell membrane</location>
        <topology evidence="1">Multi-pass membrane protein</topology>
    </subcellularLocation>
</comment>
<proteinExistence type="predicted"/>
<feature type="transmembrane region" description="Helical" evidence="6">
    <location>
        <begin position="132"/>
        <end position="154"/>
    </location>
</feature>
<keyword evidence="8" id="KW-1185">Reference proteome</keyword>
<dbReference type="OrthoDB" id="4771963at2"/>
<keyword evidence="5 6" id="KW-0472">Membrane</keyword>
<feature type="transmembrane region" description="Helical" evidence="6">
    <location>
        <begin position="229"/>
        <end position="250"/>
    </location>
</feature>
<protein>
    <recommendedName>
        <fullName evidence="9">Polysaccharide biosynthesis protein</fullName>
    </recommendedName>
</protein>
<evidence type="ECO:0000256" key="2">
    <source>
        <dbReference type="ARBA" id="ARBA00022475"/>
    </source>
</evidence>
<comment type="caution">
    <text evidence="7">The sequence shown here is derived from an EMBL/GenBank/DDBJ whole genome shotgun (WGS) entry which is preliminary data.</text>
</comment>
<keyword evidence="4 6" id="KW-1133">Transmembrane helix</keyword>
<feature type="transmembrane region" description="Helical" evidence="6">
    <location>
        <begin position="343"/>
        <end position="364"/>
    </location>
</feature>
<evidence type="ECO:0000256" key="5">
    <source>
        <dbReference type="ARBA" id="ARBA00023136"/>
    </source>
</evidence>
<dbReference type="AlphaFoldDB" id="A0A4Q2JS77"/>
<dbReference type="Proteomes" id="UP000292935">
    <property type="component" value="Unassembled WGS sequence"/>
</dbReference>
<evidence type="ECO:0000256" key="3">
    <source>
        <dbReference type="ARBA" id="ARBA00022692"/>
    </source>
</evidence>
<dbReference type="EMBL" id="SDPO01000001">
    <property type="protein sequence ID" value="RXZ51012.1"/>
    <property type="molecule type" value="Genomic_DNA"/>
</dbReference>
<evidence type="ECO:0000313" key="7">
    <source>
        <dbReference type="EMBL" id="RXZ51012.1"/>
    </source>
</evidence>
<feature type="transmembrane region" description="Helical" evidence="6">
    <location>
        <begin position="53"/>
        <end position="73"/>
    </location>
</feature>
<accession>A0A4Q2JS77</accession>
<evidence type="ECO:0008006" key="9">
    <source>
        <dbReference type="Google" id="ProtNLM"/>
    </source>
</evidence>
<name>A0A4Q2JS77_9MICO</name>
<evidence type="ECO:0000313" key="8">
    <source>
        <dbReference type="Proteomes" id="UP000292935"/>
    </source>
</evidence>
<dbReference type="PANTHER" id="PTHR30250:SF11">
    <property type="entry name" value="O-ANTIGEN TRANSPORTER-RELATED"/>
    <property type="match status" value="1"/>
</dbReference>
<dbReference type="RefSeq" id="WP_129230644.1">
    <property type="nucleotide sequence ID" value="NZ_SDPO01000001.1"/>
</dbReference>
<dbReference type="GO" id="GO:0005886">
    <property type="term" value="C:plasma membrane"/>
    <property type="evidence" value="ECO:0007669"/>
    <property type="project" value="UniProtKB-SubCell"/>
</dbReference>
<feature type="transmembrane region" description="Helical" evidence="6">
    <location>
        <begin position="100"/>
        <end position="120"/>
    </location>
</feature>
<feature type="transmembrane region" description="Helical" evidence="6">
    <location>
        <begin position="188"/>
        <end position="208"/>
    </location>
</feature>
<feature type="transmembrane region" description="Helical" evidence="6">
    <location>
        <begin position="21"/>
        <end position="41"/>
    </location>
</feature>
<gene>
    <name evidence="7" type="ORF">ESP57_04290</name>
</gene>
<feature type="transmembrane region" description="Helical" evidence="6">
    <location>
        <begin position="161"/>
        <end position="182"/>
    </location>
</feature>
<evidence type="ECO:0000256" key="6">
    <source>
        <dbReference type="SAM" id="Phobius"/>
    </source>
</evidence>
<organism evidence="7 8">
    <name type="scientific">Agromyces fucosus</name>
    <dbReference type="NCBI Taxonomy" id="41985"/>
    <lineage>
        <taxon>Bacteria</taxon>
        <taxon>Bacillati</taxon>
        <taxon>Actinomycetota</taxon>
        <taxon>Actinomycetes</taxon>
        <taxon>Micrococcales</taxon>
        <taxon>Microbacteriaceae</taxon>
        <taxon>Agromyces</taxon>
    </lineage>
</organism>